<feature type="compositionally biased region" description="Low complexity" evidence="5">
    <location>
        <begin position="10"/>
        <end position="25"/>
    </location>
</feature>
<evidence type="ECO:0000256" key="2">
    <source>
        <dbReference type="ARBA" id="ARBA00022884"/>
    </source>
</evidence>
<dbReference type="PANTHER" id="PTHR46754">
    <property type="entry name" value="MKI67 FHA DOMAIN-INTERACTING NUCLEOLAR PHOSPHOPROTEIN"/>
    <property type="match status" value="1"/>
</dbReference>
<keyword evidence="2 4" id="KW-0694">RNA-binding</keyword>
<evidence type="ECO:0000259" key="6">
    <source>
        <dbReference type="PROSITE" id="PS50102"/>
    </source>
</evidence>
<dbReference type="Proteomes" id="UP001151518">
    <property type="component" value="Unassembled WGS sequence"/>
</dbReference>
<gene>
    <name evidence="7" type="primary">NOP15</name>
    <name evidence="7" type="ORF">GGI25_003853</name>
</gene>
<organism evidence="7 8">
    <name type="scientific">Coemansia spiralis</name>
    <dbReference type="NCBI Taxonomy" id="417178"/>
    <lineage>
        <taxon>Eukaryota</taxon>
        <taxon>Fungi</taxon>
        <taxon>Fungi incertae sedis</taxon>
        <taxon>Zoopagomycota</taxon>
        <taxon>Kickxellomycotina</taxon>
        <taxon>Kickxellomycetes</taxon>
        <taxon>Kickxellales</taxon>
        <taxon>Kickxellaceae</taxon>
        <taxon>Coemansia</taxon>
    </lineage>
</organism>
<dbReference type="Pfam" id="PF00076">
    <property type="entry name" value="RRM_1"/>
    <property type="match status" value="1"/>
</dbReference>
<dbReference type="AlphaFoldDB" id="A0A9W8G7C2"/>
<dbReference type="InterPro" id="IPR012677">
    <property type="entry name" value="Nucleotide-bd_a/b_plait_sf"/>
</dbReference>
<feature type="compositionally biased region" description="Acidic residues" evidence="5">
    <location>
        <begin position="142"/>
        <end position="153"/>
    </location>
</feature>
<dbReference type="InterPro" id="IPR000504">
    <property type="entry name" value="RRM_dom"/>
</dbReference>
<dbReference type="GO" id="GO:0003723">
    <property type="term" value="F:RNA binding"/>
    <property type="evidence" value="ECO:0007669"/>
    <property type="project" value="UniProtKB-UniRule"/>
</dbReference>
<dbReference type="SMART" id="SM00360">
    <property type="entry name" value="RRM"/>
    <property type="match status" value="1"/>
</dbReference>
<comment type="caution">
    <text evidence="7">The sequence shown here is derived from an EMBL/GenBank/DDBJ whole genome shotgun (WGS) entry which is preliminary data.</text>
</comment>
<proteinExistence type="predicted"/>
<accession>A0A9W8G7C2</accession>
<evidence type="ECO:0000313" key="8">
    <source>
        <dbReference type="Proteomes" id="UP001151518"/>
    </source>
</evidence>
<protein>
    <submittedName>
        <fullName evidence="7">Nucleolar protein</fullName>
    </submittedName>
</protein>
<feature type="region of interest" description="Disordered" evidence="5">
    <location>
        <begin position="1"/>
        <end position="26"/>
    </location>
</feature>
<keyword evidence="3" id="KW-0539">Nucleus</keyword>
<comment type="subcellular location">
    <subcellularLocation>
        <location evidence="1">Nucleus</location>
        <location evidence="1">Nucleolus</location>
    </subcellularLocation>
</comment>
<feature type="region of interest" description="Disordered" evidence="5">
    <location>
        <begin position="40"/>
        <end position="160"/>
    </location>
</feature>
<evidence type="ECO:0000313" key="7">
    <source>
        <dbReference type="EMBL" id="KAJ2675759.1"/>
    </source>
</evidence>
<evidence type="ECO:0000256" key="5">
    <source>
        <dbReference type="SAM" id="MobiDB-lite"/>
    </source>
</evidence>
<dbReference type="EMBL" id="JANBTW010000045">
    <property type="protein sequence ID" value="KAJ2675759.1"/>
    <property type="molecule type" value="Genomic_DNA"/>
</dbReference>
<dbReference type="PROSITE" id="PS50102">
    <property type="entry name" value="RRM"/>
    <property type="match status" value="1"/>
</dbReference>
<dbReference type="OrthoDB" id="21467at2759"/>
<dbReference type="Gene3D" id="3.30.70.330">
    <property type="match status" value="1"/>
</dbReference>
<feature type="compositionally biased region" description="Acidic residues" evidence="5">
    <location>
        <begin position="60"/>
        <end position="132"/>
    </location>
</feature>
<reference evidence="7" key="1">
    <citation type="submission" date="2022-07" db="EMBL/GenBank/DDBJ databases">
        <title>Phylogenomic reconstructions and comparative analyses of Kickxellomycotina fungi.</title>
        <authorList>
            <person name="Reynolds N.K."/>
            <person name="Stajich J.E."/>
            <person name="Barry K."/>
            <person name="Grigoriev I.V."/>
            <person name="Crous P."/>
            <person name="Smith M.E."/>
        </authorList>
    </citation>
    <scope>NUCLEOTIDE SEQUENCE</scope>
    <source>
        <strain evidence="7">NRRL 3115</strain>
    </source>
</reference>
<dbReference type="CDD" id="cd12307">
    <property type="entry name" value="RRM_NIFK_like"/>
    <property type="match status" value="1"/>
</dbReference>
<dbReference type="InterPro" id="IPR035979">
    <property type="entry name" value="RBD_domain_sf"/>
</dbReference>
<sequence length="342" mass="38169">MAPGRKPAPKKSAAAKPANAKSKANLARGLQSIDTAALKKTNSAALAEKIPVTKAKEPELDSDAGSELDSEDNGDDVEETIYEMSGDSELESNNELEDDEEEDGEDEDEEEEDVVPLDDDSEADDSEIDEEALLAGIRDSSDSEVSESEGEDDSFGKASDKINLDDQLRVRLAKAKKNTENPGVVYIGRIPHGFYETEMLGYFKQFGRIKRLRLSRNPKTGRSRHFGFIEFASSEVAKIVADTMDNYLMFERLLKCKVVPHDKVHPRLFASRGAQAPADFSLRKYQAAHDRQRTQKEVSTQINRLVSKEKKRRAKLAAAGIDYDFPGYKELRPPRAKHVKYE</sequence>
<evidence type="ECO:0000256" key="3">
    <source>
        <dbReference type="ARBA" id="ARBA00023242"/>
    </source>
</evidence>
<dbReference type="GO" id="GO:0005730">
    <property type="term" value="C:nucleolus"/>
    <property type="evidence" value="ECO:0007669"/>
    <property type="project" value="UniProtKB-SubCell"/>
</dbReference>
<evidence type="ECO:0000256" key="1">
    <source>
        <dbReference type="ARBA" id="ARBA00004604"/>
    </source>
</evidence>
<feature type="domain" description="RRM" evidence="6">
    <location>
        <begin position="183"/>
        <end position="261"/>
    </location>
</feature>
<dbReference type="SUPFAM" id="SSF54928">
    <property type="entry name" value="RNA-binding domain, RBD"/>
    <property type="match status" value="1"/>
</dbReference>
<evidence type="ECO:0000256" key="4">
    <source>
        <dbReference type="PROSITE-ProRule" id="PRU00176"/>
    </source>
</evidence>
<name>A0A9W8G7C2_9FUNG</name>